<sequence length="118" mass="13462">MLALLSSWGVESEEQVPVKELYVRSLIPSSPNFMTYEGSLTYPGCYETVTWIIMNRPIFVSNDQMQSFRMLRISGPENPQTLMADNVRPAKPLNRRTDKGCTMKKNMNYKGGIPLKLI</sequence>
<keyword evidence="3" id="KW-0964">Secreted</keyword>
<name>A0ABQ9E1M8_TEGGR</name>
<dbReference type="InterPro" id="IPR036398">
    <property type="entry name" value="CA_dom_sf"/>
</dbReference>
<comment type="similarity">
    <text evidence="2">Belongs to the alpha-carbonic anhydrase family.</text>
</comment>
<dbReference type="Pfam" id="PF00194">
    <property type="entry name" value="Carb_anhydrase"/>
    <property type="match status" value="1"/>
</dbReference>
<proteinExistence type="inferred from homology"/>
<dbReference type="PANTHER" id="PTHR18952:SF208">
    <property type="entry name" value="CARBONIC ANHYDRASE XA-RELATED"/>
    <property type="match status" value="1"/>
</dbReference>
<dbReference type="Proteomes" id="UP001217089">
    <property type="component" value="Unassembled WGS sequence"/>
</dbReference>
<protein>
    <recommendedName>
        <fullName evidence="4">Alpha-carbonic anhydrase domain-containing protein</fullName>
    </recommendedName>
</protein>
<evidence type="ECO:0000256" key="3">
    <source>
        <dbReference type="ARBA" id="ARBA00022525"/>
    </source>
</evidence>
<dbReference type="Gene3D" id="3.10.200.10">
    <property type="entry name" value="Alpha carbonic anhydrase"/>
    <property type="match status" value="1"/>
</dbReference>
<organism evidence="5 6">
    <name type="scientific">Tegillarca granosa</name>
    <name type="common">Malaysian cockle</name>
    <name type="synonym">Anadara granosa</name>
    <dbReference type="NCBI Taxonomy" id="220873"/>
    <lineage>
        <taxon>Eukaryota</taxon>
        <taxon>Metazoa</taxon>
        <taxon>Spiralia</taxon>
        <taxon>Lophotrochozoa</taxon>
        <taxon>Mollusca</taxon>
        <taxon>Bivalvia</taxon>
        <taxon>Autobranchia</taxon>
        <taxon>Pteriomorphia</taxon>
        <taxon>Arcoida</taxon>
        <taxon>Arcoidea</taxon>
        <taxon>Arcidae</taxon>
        <taxon>Tegillarca</taxon>
    </lineage>
</organism>
<feature type="domain" description="Alpha-carbonic anhydrase" evidence="4">
    <location>
        <begin position="1"/>
        <end position="102"/>
    </location>
</feature>
<comment type="caution">
    <text evidence="5">The sequence shown here is derived from an EMBL/GenBank/DDBJ whole genome shotgun (WGS) entry which is preliminary data.</text>
</comment>
<dbReference type="PROSITE" id="PS51144">
    <property type="entry name" value="ALPHA_CA_2"/>
    <property type="match status" value="1"/>
</dbReference>
<evidence type="ECO:0000313" key="6">
    <source>
        <dbReference type="Proteomes" id="UP001217089"/>
    </source>
</evidence>
<dbReference type="SUPFAM" id="SSF51069">
    <property type="entry name" value="Carbonic anhydrase"/>
    <property type="match status" value="1"/>
</dbReference>
<keyword evidence="6" id="KW-1185">Reference proteome</keyword>
<gene>
    <name evidence="5" type="ORF">KUTeg_023916</name>
</gene>
<evidence type="ECO:0000256" key="1">
    <source>
        <dbReference type="ARBA" id="ARBA00004613"/>
    </source>
</evidence>
<comment type="subcellular location">
    <subcellularLocation>
        <location evidence="1">Secreted</location>
    </subcellularLocation>
</comment>
<dbReference type="InterPro" id="IPR023561">
    <property type="entry name" value="Carbonic_anhydrase_a-class"/>
</dbReference>
<evidence type="ECO:0000259" key="4">
    <source>
        <dbReference type="PROSITE" id="PS51144"/>
    </source>
</evidence>
<dbReference type="PANTHER" id="PTHR18952">
    <property type="entry name" value="CARBONIC ANHYDRASE"/>
    <property type="match status" value="1"/>
</dbReference>
<reference evidence="5 6" key="1">
    <citation type="submission" date="2022-12" db="EMBL/GenBank/DDBJ databases">
        <title>Chromosome-level genome of Tegillarca granosa.</title>
        <authorList>
            <person name="Kim J."/>
        </authorList>
    </citation>
    <scope>NUCLEOTIDE SEQUENCE [LARGE SCALE GENOMIC DNA]</scope>
    <source>
        <strain evidence="5">Teg-2019</strain>
        <tissue evidence="5">Adductor muscle</tissue>
    </source>
</reference>
<dbReference type="EMBL" id="JARBDR010000923">
    <property type="protein sequence ID" value="KAJ8297385.1"/>
    <property type="molecule type" value="Genomic_DNA"/>
</dbReference>
<evidence type="ECO:0000256" key="2">
    <source>
        <dbReference type="ARBA" id="ARBA00010718"/>
    </source>
</evidence>
<dbReference type="InterPro" id="IPR001148">
    <property type="entry name" value="CA_dom"/>
</dbReference>
<accession>A0ABQ9E1M8</accession>
<evidence type="ECO:0000313" key="5">
    <source>
        <dbReference type="EMBL" id="KAJ8297385.1"/>
    </source>
</evidence>